<reference evidence="2 3" key="1">
    <citation type="submission" date="2023-09" db="EMBL/GenBank/DDBJ databases">
        <title>Nesidiocoris tenuis whole genome shotgun sequence.</title>
        <authorList>
            <person name="Shibata T."/>
            <person name="Shimoda M."/>
            <person name="Kobayashi T."/>
            <person name="Uehara T."/>
        </authorList>
    </citation>
    <scope>NUCLEOTIDE SEQUENCE [LARGE SCALE GENOMIC DNA]</scope>
    <source>
        <strain evidence="2 3">Japan</strain>
    </source>
</reference>
<keyword evidence="3" id="KW-1185">Reference proteome</keyword>
<dbReference type="EMBL" id="AP028910">
    <property type="protein sequence ID" value="BES90815.1"/>
    <property type="molecule type" value="Genomic_DNA"/>
</dbReference>
<protein>
    <submittedName>
        <fullName evidence="2">Uncharacterized protein</fullName>
    </submittedName>
</protein>
<organism evidence="2 3">
    <name type="scientific">Nesidiocoris tenuis</name>
    <dbReference type="NCBI Taxonomy" id="355587"/>
    <lineage>
        <taxon>Eukaryota</taxon>
        <taxon>Metazoa</taxon>
        <taxon>Ecdysozoa</taxon>
        <taxon>Arthropoda</taxon>
        <taxon>Hexapoda</taxon>
        <taxon>Insecta</taxon>
        <taxon>Pterygota</taxon>
        <taxon>Neoptera</taxon>
        <taxon>Paraneoptera</taxon>
        <taxon>Hemiptera</taxon>
        <taxon>Heteroptera</taxon>
        <taxon>Panheteroptera</taxon>
        <taxon>Cimicomorpha</taxon>
        <taxon>Miridae</taxon>
        <taxon>Dicyphina</taxon>
        <taxon>Nesidiocoris</taxon>
    </lineage>
</organism>
<feature type="region of interest" description="Disordered" evidence="1">
    <location>
        <begin position="60"/>
        <end position="89"/>
    </location>
</feature>
<sequence length="139" mass="15393">MVTQKSCGEERAAERAAPIVDRRSGKRPARRWRTISREQPLCVLLGLAVLQERRGSAPLRIPANPRASPIAAVSGGTARRHRRIKTEQSAASRLGGRWRRYQVSKHRSRLLAGEAVEGGGGVDLAVTIKYFNYARVCLH</sequence>
<evidence type="ECO:0000313" key="3">
    <source>
        <dbReference type="Proteomes" id="UP001307889"/>
    </source>
</evidence>
<evidence type="ECO:0000313" key="2">
    <source>
        <dbReference type="EMBL" id="BES90815.1"/>
    </source>
</evidence>
<accession>A0ABN7AEV4</accession>
<name>A0ABN7AEV4_9HEMI</name>
<proteinExistence type="predicted"/>
<dbReference type="Proteomes" id="UP001307889">
    <property type="component" value="Chromosome 2"/>
</dbReference>
<gene>
    <name evidence="2" type="ORF">NTJ_03623</name>
</gene>
<evidence type="ECO:0000256" key="1">
    <source>
        <dbReference type="SAM" id="MobiDB-lite"/>
    </source>
</evidence>
<feature type="region of interest" description="Disordered" evidence="1">
    <location>
        <begin position="1"/>
        <end position="27"/>
    </location>
</feature>